<feature type="transmembrane region" description="Helical" evidence="6">
    <location>
        <begin position="81"/>
        <end position="101"/>
    </location>
</feature>
<organism evidence="7 8">
    <name type="scientific">Tractidigestivibacter montrealensis</name>
    <dbReference type="NCBI Taxonomy" id="2972466"/>
    <lineage>
        <taxon>Bacteria</taxon>
        <taxon>Bacillati</taxon>
        <taxon>Actinomycetota</taxon>
        <taxon>Coriobacteriia</taxon>
        <taxon>Coriobacteriales</taxon>
        <taxon>Atopobiaceae</taxon>
        <taxon>Tractidigestivibacter</taxon>
    </lineage>
</organism>
<dbReference type="InterPro" id="IPR050833">
    <property type="entry name" value="Poly_Biosynth_Transport"/>
</dbReference>
<evidence type="ECO:0000256" key="4">
    <source>
        <dbReference type="ARBA" id="ARBA00022989"/>
    </source>
</evidence>
<sequence length="407" mass="43629">MAKGLSLKKNIAWNSAGSIVRLGCNYLITIAVVRLSHGFDAAGALSLAMSVSNLVAPFADFRLRTVQVTDVRGEHSSGEYVGLRLLTSALAFVAGVAYAVLTCSLDAVPAIVAYLVASLAANFIEGLHAIDQRHLRMDYIGRSYMMQGISNLVLFSVVLWFSDSLVLACISMAVSTLAICGIYDMPRASGFESIKPVIDLRSAARTLATLLPLVIAQVCSSAVLTVPKQYLAASVSTAALGIYSSVASPAAIVQMGASYIYSPLMGEFAQRFKDDKASALKLFRRTIQGIVGITVVFSVLILIFGEWVLGLLYGQEIVEYSYLLGPAVLCTFVTAFAWFMNDLLLSLRDYKASFLGNVVATVVSLAVTIPVVDLFGMNGVSWVGVGSYLMAVLSLVAFFVRDCKRLD</sequence>
<evidence type="ECO:0000256" key="6">
    <source>
        <dbReference type="SAM" id="Phobius"/>
    </source>
</evidence>
<evidence type="ECO:0008006" key="9">
    <source>
        <dbReference type="Google" id="ProtNLM"/>
    </source>
</evidence>
<evidence type="ECO:0000256" key="1">
    <source>
        <dbReference type="ARBA" id="ARBA00004651"/>
    </source>
</evidence>
<reference evidence="7 8" key="1">
    <citation type="submission" date="2022-08" db="EMBL/GenBank/DDBJ databases">
        <title>Tractidigestivibacter montrealensis type strain KD21.</title>
        <authorList>
            <person name="Diop K."/>
            <person name="Richard C."/>
            <person name="Routy B."/>
        </authorList>
    </citation>
    <scope>NUCLEOTIDE SEQUENCE [LARGE SCALE GENOMIC DNA]</scope>
    <source>
        <strain evidence="7 8">KD21</strain>
    </source>
</reference>
<name>A0ABT1Z931_9ACTN</name>
<comment type="subcellular location">
    <subcellularLocation>
        <location evidence="1">Cell membrane</location>
        <topology evidence="1">Multi-pass membrane protein</topology>
    </subcellularLocation>
</comment>
<keyword evidence="3 6" id="KW-0812">Transmembrane</keyword>
<protein>
    <recommendedName>
        <fullName evidence="9">Polysaccharide biosynthesis protein</fullName>
    </recommendedName>
</protein>
<feature type="transmembrane region" description="Helical" evidence="6">
    <location>
        <begin position="139"/>
        <end position="159"/>
    </location>
</feature>
<dbReference type="RefSeq" id="WP_258499208.1">
    <property type="nucleotide sequence ID" value="NZ_JANSKA010000004.1"/>
</dbReference>
<dbReference type="PANTHER" id="PTHR30250">
    <property type="entry name" value="PST FAMILY PREDICTED COLANIC ACID TRANSPORTER"/>
    <property type="match status" value="1"/>
</dbReference>
<feature type="transmembrane region" description="Helical" evidence="6">
    <location>
        <begin position="238"/>
        <end position="261"/>
    </location>
</feature>
<feature type="transmembrane region" description="Helical" evidence="6">
    <location>
        <begin position="320"/>
        <end position="340"/>
    </location>
</feature>
<feature type="transmembrane region" description="Helical" evidence="6">
    <location>
        <begin position="165"/>
        <end position="185"/>
    </location>
</feature>
<keyword evidence="4 6" id="KW-1133">Transmembrane helix</keyword>
<feature type="transmembrane region" description="Helical" evidence="6">
    <location>
        <begin position="206"/>
        <end position="226"/>
    </location>
</feature>
<dbReference type="PANTHER" id="PTHR30250:SF11">
    <property type="entry name" value="O-ANTIGEN TRANSPORTER-RELATED"/>
    <property type="match status" value="1"/>
</dbReference>
<evidence type="ECO:0000313" key="7">
    <source>
        <dbReference type="EMBL" id="MCR9036726.1"/>
    </source>
</evidence>
<feature type="transmembrane region" description="Helical" evidence="6">
    <location>
        <begin position="352"/>
        <end position="375"/>
    </location>
</feature>
<dbReference type="EMBL" id="JANSKA010000004">
    <property type="protein sequence ID" value="MCR9036726.1"/>
    <property type="molecule type" value="Genomic_DNA"/>
</dbReference>
<keyword evidence="5 6" id="KW-0472">Membrane</keyword>
<evidence type="ECO:0000256" key="2">
    <source>
        <dbReference type="ARBA" id="ARBA00022475"/>
    </source>
</evidence>
<evidence type="ECO:0000313" key="8">
    <source>
        <dbReference type="Proteomes" id="UP001204320"/>
    </source>
</evidence>
<keyword evidence="2" id="KW-1003">Cell membrane</keyword>
<dbReference type="Proteomes" id="UP001204320">
    <property type="component" value="Unassembled WGS sequence"/>
</dbReference>
<keyword evidence="8" id="KW-1185">Reference proteome</keyword>
<comment type="caution">
    <text evidence="7">The sequence shown here is derived from an EMBL/GenBank/DDBJ whole genome shotgun (WGS) entry which is preliminary data.</text>
</comment>
<gene>
    <name evidence="7" type="ORF">NVS32_07160</name>
</gene>
<proteinExistence type="predicted"/>
<evidence type="ECO:0000256" key="5">
    <source>
        <dbReference type="ARBA" id="ARBA00023136"/>
    </source>
</evidence>
<feature type="transmembrane region" description="Helical" evidence="6">
    <location>
        <begin position="282"/>
        <end position="308"/>
    </location>
</feature>
<feature type="transmembrane region" description="Helical" evidence="6">
    <location>
        <begin position="107"/>
        <end position="127"/>
    </location>
</feature>
<feature type="transmembrane region" description="Helical" evidence="6">
    <location>
        <begin position="381"/>
        <end position="400"/>
    </location>
</feature>
<evidence type="ECO:0000256" key="3">
    <source>
        <dbReference type="ARBA" id="ARBA00022692"/>
    </source>
</evidence>
<accession>A0ABT1Z931</accession>